<reference evidence="1 2" key="1">
    <citation type="journal article" date="2022" name="Allergy">
        <title>Genome assembly and annotation of Periplaneta americana reveal a comprehensive cockroach allergen profile.</title>
        <authorList>
            <person name="Wang L."/>
            <person name="Xiong Q."/>
            <person name="Saelim N."/>
            <person name="Wang L."/>
            <person name="Nong W."/>
            <person name="Wan A.T."/>
            <person name="Shi M."/>
            <person name="Liu X."/>
            <person name="Cao Q."/>
            <person name="Hui J.H.L."/>
            <person name="Sookrung N."/>
            <person name="Leung T.F."/>
            <person name="Tungtrongchitr A."/>
            <person name="Tsui S.K.W."/>
        </authorList>
    </citation>
    <scope>NUCLEOTIDE SEQUENCE [LARGE SCALE GENOMIC DNA]</scope>
    <source>
        <strain evidence="1">PWHHKU_190912</strain>
    </source>
</reference>
<keyword evidence="2" id="KW-1185">Reference proteome</keyword>
<sequence>SVKAPPRRGNLWKNSARDVLKIRCEAGDRALGEKLMLPSPSHCFGRQSTVGLVIDKDPVSLRRKQTYLQMGKLVIPGRKIEDNRRH</sequence>
<comment type="caution">
    <text evidence="1">The sequence shown here is derived from an EMBL/GenBank/DDBJ whole genome shotgun (WGS) entry which is preliminary data.</text>
</comment>
<feature type="non-terminal residue" evidence="1">
    <location>
        <position position="1"/>
    </location>
</feature>
<protein>
    <submittedName>
        <fullName evidence="1">Uncharacterized protein</fullName>
    </submittedName>
</protein>
<name>A0ABQ8SNI6_PERAM</name>
<gene>
    <name evidence="1" type="ORF">ANN_17915</name>
</gene>
<evidence type="ECO:0000313" key="1">
    <source>
        <dbReference type="EMBL" id="KAJ4435305.1"/>
    </source>
</evidence>
<proteinExistence type="predicted"/>
<dbReference type="EMBL" id="JAJSOF020000023">
    <property type="protein sequence ID" value="KAJ4435305.1"/>
    <property type="molecule type" value="Genomic_DNA"/>
</dbReference>
<evidence type="ECO:0000313" key="2">
    <source>
        <dbReference type="Proteomes" id="UP001148838"/>
    </source>
</evidence>
<dbReference type="Proteomes" id="UP001148838">
    <property type="component" value="Unassembled WGS sequence"/>
</dbReference>
<organism evidence="1 2">
    <name type="scientific">Periplaneta americana</name>
    <name type="common">American cockroach</name>
    <name type="synonym">Blatta americana</name>
    <dbReference type="NCBI Taxonomy" id="6978"/>
    <lineage>
        <taxon>Eukaryota</taxon>
        <taxon>Metazoa</taxon>
        <taxon>Ecdysozoa</taxon>
        <taxon>Arthropoda</taxon>
        <taxon>Hexapoda</taxon>
        <taxon>Insecta</taxon>
        <taxon>Pterygota</taxon>
        <taxon>Neoptera</taxon>
        <taxon>Polyneoptera</taxon>
        <taxon>Dictyoptera</taxon>
        <taxon>Blattodea</taxon>
        <taxon>Blattoidea</taxon>
        <taxon>Blattidae</taxon>
        <taxon>Blattinae</taxon>
        <taxon>Periplaneta</taxon>
    </lineage>
</organism>
<accession>A0ABQ8SNI6</accession>